<organism evidence="2 3">
    <name type="scientific">Streptomyces hygroscopicus</name>
    <dbReference type="NCBI Taxonomy" id="1912"/>
    <lineage>
        <taxon>Bacteria</taxon>
        <taxon>Bacillati</taxon>
        <taxon>Actinomycetota</taxon>
        <taxon>Actinomycetes</taxon>
        <taxon>Kitasatosporales</taxon>
        <taxon>Streptomycetaceae</taxon>
        <taxon>Streptomyces</taxon>
        <taxon>Streptomyces violaceusniger group</taxon>
    </lineage>
</organism>
<comment type="caution">
    <text evidence="2">The sequence shown here is derived from an EMBL/GenBank/DDBJ whole genome shotgun (WGS) entry which is preliminary data.</text>
</comment>
<dbReference type="EMBL" id="BNEK01000005">
    <property type="protein sequence ID" value="GHJ32444.1"/>
    <property type="molecule type" value="Genomic_DNA"/>
</dbReference>
<protein>
    <submittedName>
        <fullName evidence="2">Uncharacterized protein</fullName>
    </submittedName>
</protein>
<keyword evidence="3" id="KW-1185">Reference proteome</keyword>
<evidence type="ECO:0000313" key="2">
    <source>
        <dbReference type="EMBL" id="GHJ32444.1"/>
    </source>
</evidence>
<accession>A0ABQ3UA43</accession>
<name>A0ABQ3UA43_STRHY</name>
<sequence length="100" mass="10627">MEFRSGPGSGAFPKSGSGKSAAVSRGVPAPGYRGAHAFRTRIGRVAKTLTGRGGGPPKAFTAQRGPMARQRFTGRREKGSRAFSPNACPTHVRTLFRARR</sequence>
<reference evidence="2" key="1">
    <citation type="submission" date="2024-05" db="EMBL/GenBank/DDBJ databases">
        <title>Whole genome shotgun sequence of Streptomyces hygroscopicus NBRC 113678.</title>
        <authorList>
            <person name="Komaki H."/>
            <person name="Tamura T."/>
        </authorList>
    </citation>
    <scope>NUCLEOTIDE SEQUENCE</scope>
    <source>
        <strain evidence="2">N11-34</strain>
    </source>
</reference>
<evidence type="ECO:0000256" key="1">
    <source>
        <dbReference type="SAM" id="MobiDB-lite"/>
    </source>
</evidence>
<proteinExistence type="predicted"/>
<dbReference type="Proteomes" id="UP001054854">
    <property type="component" value="Unassembled WGS sequence"/>
</dbReference>
<feature type="region of interest" description="Disordered" evidence="1">
    <location>
        <begin position="1"/>
        <end position="87"/>
    </location>
</feature>
<evidence type="ECO:0000313" key="3">
    <source>
        <dbReference type="Proteomes" id="UP001054854"/>
    </source>
</evidence>
<gene>
    <name evidence="2" type="ORF">TPA0910_68770</name>
</gene>